<feature type="domain" description="DUF1468" evidence="2">
    <location>
        <begin position="7"/>
        <end position="151"/>
    </location>
</feature>
<keyword evidence="1" id="KW-1133">Transmembrane helix</keyword>
<feature type="transmembrane region" description="Helical" evidence="1">
    <location>
        <begin position="37"/>
        <end position="55"/>
    </location>
</feature>
<feature type="transmembrane region" description="Helical" evidence="1">
    <location>
        <begin position="95"/>
        <end position="113"/>
    </location>
</feature>
<evidence type="ECO:0000256" key="1">
    <source>
        <dbReference type="SAM" id="Phobius"/>
    </source>
</evidence>
<dbReference type="EMBL" id="JBBMFE010000004">
    <property type="protein sequence ID" value="MEQ2472161.1"/>
    <property type="molecule type" value="Genomic_DNA"/>
</dbReference>
<feature type="transmembrane region" description="Helical" evidence="1">
    <location>
        <begin position="67"/>
        <end position="89"/>
    </location>
</feature>
<evidence type="ECO:0000313" key="4">
    <source>
        <dbReference type="Proteomes" id="UP001438008"/>
    </source>
</evidence>
<keyword evidence="1" id="KW-0812">Transmembrane</keyword>
<gene>
    <name evidence="3" type="ORF">WMO29_06615</name>
</gene>
<proteinExistence type="predicted"/>
<protein>
    <submittedName>
        <fullName evidence="3">Tripartite tricarboxylate transporter TctB family protein</fullName>
    </submittedName>
</protein>
<dbReference type="RefSeq" id="WP_349164259.1">
    <property type="nucleotide sequence ID" value="NZ_JBBMFE010000004.1"/>
</dbReference>
<name>A0ABV1FGI8_9FIRM</name>
<organism evidence="3 4">
    <name type="scientific">Laedolimicola intestinihominis</name>
    <dbReference type="NCBI Taxonomy" id="3133166"/>
    <lineage>
        <taxon>Bacteria</taxon>
        <taxon>Bacillati</taxon>
        <taxon>Bacillota</taxon>
        <taxon>Clostridia</taxon>
        <taxon>Lachnospirales</taxon>
        <taxon>Lachnospiraceae</taxon>
        <taxon>Laedolimicola</taxon>
    </lineage>
</organism>
<reference evidence="3 4" key="1">
    <citation type="submission" date="2024-03" db="EMBL/GenBank/DDBJ databases">
        <title>Human intestinal bacterial collection.</title>
        <authorList>
            <person name="Pauvert C."/>
            <person name="Hitch T.C.A."/>
            <person name="Clavel T."/>
        </authorList>
    </citation>
    <scope>NUCLEOTIDE SEQUENCE [LARGE SCALE GENOMIC DNA]</scope>
    <source>
        <strain evidence="3 4">CLA-AA-H132</strain>
    </source>
</reference>
<feature type="transmembrane region" description="Helical" evidence="1">
    <location>
        <begin position="125"/>
        <end position="150"/>
    </location>
</feature>
<comment type="caution">
    <text evidence="3">The sequence shown here is derived from an EMBL/GenBank/DDBJ whole genome shotgun (WGS) entry which is preliminary data.</text>
</comment>
<evidence type="ECO:0000313" key="3">
    <source>
        <dbReference type="EMBL" id="MEQ2472161.1"/>
    </source>
</evidence>
<sequence length="161" mass="18309">MGELVFLALLLAVCTLFYGMSFDFKTSILDTSGGAALWPRIVIIFLVMIIIIRGIQVIKERDRKQFVFKELFQGSRLFFLLSLFGYVILFRYAGYLISTMLFLLITMNIFYKITRDNFGSMRSIIVRNGVAVAFVFGCNFFFAEVVHIALPQGAIWSALLG</sequence>
<dbReference type="Proteomes" id="UP001438008">
    <property type="component" value="Unassembled WGS sequence"/>
</dbReference>
<dbReference type="Pfam" id="PF07331">
    <property type="entry name" value="TctB"/>
    <property type="match status" value="1"/>
</dbReference>
<keyword evidence="4" id="KW-1185">Reference proteome</keyword>
<evidence type="ECO:0000259" key="2">
    <source>
        <dbReference type="Pfam" id="PF07331"/>
    </source>
</evidence>
<keyword evidence="1" id="KW-0472">Membrane</keyword>
<dbReference type="InterPro" id="IPR009936">
    <property type="entry name" value="DUF1468"/>
</dbReference>
<accession>A0ABV1FGI8</accession>